<keyword evidence="2" id="KW-1185">Reference proteome</keyword>
<organism evidence="2 3">
    <name type="scientific">Steinernema glaseri</name>
    <dbReference type="NCBI Taxonomy" id="37863"/>
    <lineage>
        <taxon>Eukaryota</taxon>
        <taxon>Metazoa</taxon>
        <taxon>Ecdysozoa</taxon>
        <taxon>Nematoda</taxon>
        <taxon>Chromadorea</taxon>
        <taxon>Rhabditida</taxon>
        <taxon>Tylenchina</taxon>
        <taxon>Panagrolaimomorpha</taxon>
        <taxon>Strongyloidoidea</taxon>
        <taxon>Steinernematidae</taxon>
        <taxon>Steinernema</taxon>
    </lineage>
</organism>
<evidence type="ECO:0000313" key="3">
    <source>
        <dbReference type="WBParaSite" id="L893_g23883.t1"/>
    </source>
</evidence>
<name>A0A1I7Z8D4_9BILA</name>
<dbReference type="Proteomes" id="UP000095287">
    <property type="component" value="Unplaced"/>
</dbReference>
<dbReference type="AlphaFoldDB" id="A0A1I7Z8D4"/>
<accession>A0A1I7Z8D4</accession>
<sequence length="81" mass="8984">MSTPGGVRAREFPRSLLAAVDKVKVADPSSSRWKARAASKGRDRDKNDDNDDDDDIIRAAQNRGPPFCILWGFQGSRRVIV</sequence>
<evidence type="ECO:0000313" key="2">
    <source>
        <dbReference type="Proteomes" id="UP000095287"/>
    </source>
</evidence>
<reference evidence="3" key="1">
    <citation type="submission" date="2016-11" db="UniProtKB">
        <authorList>
            <consortium name="WormBaseParasite"/>
        </authorList>
    </citation>
    <scope>IDENTIFICATION</scope>
</reference>
<proteinExistence type="predicted"/>
<dbReference type="WBParaSite" id="L893_g23883.t1">
    <property type="protein sequence ID" value="L893_g23883.t1"/>
    <property type="gene ID" value="L893_g23883"/>
</dbReference>
<feature type="region of interest" description="Disordered" evidence="1">
    <location>
        <begin position="28"/>
        <end position="59"/>
    </location>
</feature>
<protein>
    <submittedName>
        <fullName evidence="3">Uncharacterized protein</fullName>
    </submittedName>
</protein>
<evidence type="ECO:0000256" key="1">
    <source>
        <dbReference type="SAM" id="MobiDB-lite"/>
    </source>
</evidence>